<dbReference type="eggNOG" id="COG1262">
    <property type="taxonomic scope" value="Bacteria"/>
</dbReference>
<dbReference type="InterPro" id="IPR016187">
    <property type="entry name" value="CTDL_fold"/>
</dbReference>
<feature type="domain" description="Sulfatase-modifying factor enzyme-like" evidence="1">
    <location>
        <begin position="474"/>
        <end position="681"/>
    </location>
</feature>
<comment type="caution">
    <text evidence="2">The sequence shown here is derived from an EMBL/GenBank/DDBJ whole genome shotgun (WGS) entry which is preliminary data.</text>
</comment>
<proteinExistence type="predicted"/>
<dbReference type="STRING" id="493475.GARC_4276"/>
<reference evidence="2 3" key="1">
    <citation type="journal article" date="2017" name="Antonie Van Leeuwenhoek">
        <title>Rhizobium rhizosphaerae sp. nov., a novel species isolated from rice rhizosphere.</title>
        <authorList>
            <person name="Zhao J.J."/>
            <person name="Zhang J."/>
            <person name="Zhang R.J."/>
            <person name="Zhang C.W."/>
            <person name="Yin H.Q."/>
            <person name="Zhang X.X."/>
        </authorList>
    </citation>
    <scope>NUCLEOTIDE SEQUENCE [LARGE SCALE GENOMIC DNA]</scope>
    <source>
        <strain evidence="2 3">BSs20135</strain>
    </source>
</reference>
<dbReference type="Gene3D" id="3.90.1580.10">
    <property type="entry name" value="paralog of FGE (formylglycine-generating enzyme)"/>
    <property type="match status" value="1"/>
</dbReference>
<dbReference type="Pfam" id="PF03781">
    <property type="entry name" value="FGE-sulfatase"/>
    <property type="match status" value="1"/>
</dbReference>
<protein>
    <recommendedName>
        <fullName evidence="1">Sulfatase-modifying factor enzyme-like domain-containing protein</fullName>
    </recommendedName>
</protein>
<dbReference type="InterPro" id="IPR051043">
    <property type="entry name" value="Sulfatase_Mod_Factor_Kinase"/>
</dbReference>
<dbReference type="InterPro" id="IPR042095">
    <property type="entry name" value="SUMF_sf"/>
</dbReference>
<dbReference type="InterPro" id="IPR005532">
    <property type="entry name" value="SUMF_dom"/>
</dbReference>
<accession>K6YWV5</accession>
<dbReference type="SUPFAM" id="SSF56436">
    <property type="entry name" value="C-type lectin-like"/>
    <property type="match status" value="1"/>
</dbReference>
<organism evidence="2 3">
    <name type="scientific">Paraglaciecola arctica BSs20135</name>
    <dbReference type="NCBI Taxonomy" id="493475"/>
    <lineage>
        <taxon>Bacteria</taxon>
        <taxon>Pseudomonadati</taxon>
        <taxon>Pseudomonadota</taxon>
        <taxon>Gammaproteobacteria</taxon>
        <taxon>Alteromonadales</taxon>
        <taxon>Alteromonadaceae</taxon>
        <taxon>Paraglaciecola</taxon>
    </lineage>
</organism>
<evidence type="ECO:0000259" key="1">
    <source>
        <dbReference type="Pfam" id="PF03781"/>
    </source>
</evidence>
<name>K6YWV5_9ALTE</name>
<dbReference type="PANTHER" id="PTHR23150">
    <property type="entry name" value="SULFATASE MODIFYING FACTOR 1, 2"/>
    <property type="match status" value="1"/>
</dbReference>
<dbReference type="RefSeq" id="WP_007623913.1">
    <property type="nucleotide sequence ID" value="NZ_BAEO01000062.1"/>
</dbReference>
<keyword evidence="3" id="KW-1185">Reference proteome</keyword>
<dbReference type="GO" id="GO:0120147">
    <property type="term" value="F:formylglycine-generating oxidase activity"/>
    <property type="evidence" value="ECO:0007669"/>
    <property type="project" value="TreeGrafter"/>
</dbReference>
<gene>
    <name evidence="2" type="ORF">GARC_4276</name>
</gene>
<dbReference type="Proteomes" id="UP000006327">
    <property type="component" value="Unassembled WGS sequence"/>
</dbReference>
<dbReference type="PANTHER" id="PTHR23150:SF19">
    <property type="entry name" value="FORMYLGLYCINE-GENERATING ENZYME"/>
    <property type="match status" value="1"/>
</dbReference>
<evidence type="ECO:0000313" key="2">
    <source>
        <dbReference type="EMBL" id="GAC21218.1"/>
    </source>
</evidence>
<sequence length="721" mass="82971">MTDKKYNIPAPKPKIAEFEQPHTLPIHLPTPGEPTPWPFHKIGEWKIDVNAGVDTWRHGMKVWRQEHLIRMGYDDAQYKREELLWSQSNYVHAQMMVEDRYFYDPVARQYTVDKYLDDLKARFGGIDSVLLWYIYPNIGIDDRSQHDLVDSLPGGLEGLKQVVADFHRRNVRVFLPTMPWDNGTRDNGKTDWQAMAELAAEVNADGINGDTYFSVPHSFRVASDKTGHPVVLQPETWPLSDEALMWNNQTWGKASTSFIPAVSKLKWLESRHLTNVENRWARNRTDDFQYIFFNGHGYNAWENIWGIWNQFTPRDGETLRRIATIFRKFSTLLVGPDWEPYAQTLQQGVFASAFPREQMTLWTVVNRNEYELSTEQLVVNHQAGTRYIDIWNGVELKARLSKDKAILHFDMEPNGYGCVLALKEGESITDLTVFLQQMKELAAKPLQHYSGAWKALVQNMVDIPATAPKTEAPEGMIAIPAGGFDFKVGGIEIEGFMWAGLDFQYPWENVPRRAHNQHLDIKPFFMDQYPVSNADYFKFVTATGYHPEDDFNFLKDWVDGKPQKGWENKPVTWVSIEDARAYATWANKRLPNEWEWQYAAQGTDGRLFPWGDSWDANAVPAINHQRDLLPPANVDAHPTGASPFGVMDMVGNVWQWTNEFVDEHTRAAALRGGSSYHPATSHWYFPQAYQLDQHGKYLLMAPCKDRSGMLGFRCVVDSNRD</sequence>
<dbReference type="EMBL" id="BAEO01000062">
    <property type="protein sequence ID" value="GAC21218.1"/>
    <property type="molecule type" value="Genomic_DNA"/>
</dbReference>
<evidence type="ECO:0000313" key="3">
    <source>
        <dbReference type="Proteomes" id="UP000006327"/>
    </source>
</evidence>
<dbReference type="AlphaFoldDB" id="K6YWV5"/>
<dbReference type="OrthoDB" id="9768004at2"/>